<evidence type="ECO:0008006" key="4">
    <source>
        <dbReference type="Google" id="ProtNLM"/>
    </source>
</evidence>
<keyword evidence="1" id="KW-0732">Signal</keyword>
<evidence type="ECO:0000256" key="1">
    <source>
        <dbReference type="SAM" id="SignalP"/>
    </source>
</evidence>
<protein>
    <recommendedName>
        <fullName evidence="4">IDI-2</fullName>
    </recommendedName>
</protein>
<dbReference type="OrthoDB" id="3660930at2759"/>
<reference evidence="2 3" key="1">
    <citation type="journal article" date="2015" name="BMC Genomics">
        <title>Insights from the genome of Ophiocordyceps polyrhachis-furcata to pathogenicity and host specificity in insect fungi.</title>
        <authorList>
            <person name="Wichadakul D."/>
            <person name="Kobmoo N."/>
            <person name="Ingsriswang S."/>
            <person name="Tangphatsornruang S."/>
            <person name="Chantasingh D."/>
            <person name="Luangsa-ard J.J."/>
            <person name="Eurwilaichitr L."/>
        </authorList>
    </citation>
    <scope>NUCLEOTIDE SEQUENCE [LARGE SCALE GENOMIC DNA]</scope>
    <source>
        <strain evidence="2 3">BCC 54312</strain>
    </source>
</reference>
<accession>A0A367LQZ0</accession>
<feature type="signal peptide" evidence="1">
    <location>
        <begin position="1"/>
        <end position="19"/>
    </location>
</feature>
<name>A0A367LQZ0_9HYPO</name>
<organism evidence="2 3">
    <name type="scientific">Ophiocordyceps polyrhachis-furcata BCC 54312</name>
    <dbReference type="NCBI Taxonomy" id="1330021"/>
    <lineage>
        <taxon>Eukaryota</taxon>
        <taxon>Fungi</taxon>
        <taxon>Dikarya</taxon>
        <taxon>Ascomycota</taxon>
        <taxon>Pezizomycotina</taxon>
        <taxon>Sordariomycetes</taxon>
        <taxon>Hypocreomycetidae</taxon>
        <taxon>Hypocreales</taxon>
        <taxon>Ophiocordycipitaceae</taxon>
        <taxon>Ophiocordyceps</taxon>
    </lineage>
</organism>
<proteinExistence type="predicted"/>
<dbReference type="Proteomes" id="UP000253664">
    <property type="component" value="Unassembled WGS sequence"/>
</dbReference>
<evidence type="ECO:0000313" key="3">
    <source>
        <dbReference type="Proteomes" id="UP000253664"/>
    </source>
</evidence>
<evidence type="ECO:0000313" key="2">
    <source>
        <dbReference type="EMBL" id="RCI16839.1"/>
    </source>
</evidence>
<feature type="chain" id="PRO_5016752985" description="IDI-2" evidence="1">
    <location>
        <begin position="20"/>
        <end position="133"/>
    </location>
</feature>
<dbReference type="AlphaFoldDB" id="A0A367LQZ0"/>
<gene>
    <name evidence="2" type="ORF">L249_3037</name>
</gene>
<dbReference type="EMBL" id="LKCN02000001">
    <property type="protein sequence ID" value="RCI16839.1"/>
    <property type="molecule type" value="Genomic_DNA"/>
</dbReference>
<keyword evidence="3" id="KW-1185">Reference proteome</keyword>
<comment type="caution">
    <text evidence="2">The sequence shown here is derived from an EMBL/GenBank/DDBJ whole genome shotgun (WGS) entry which is preliminary data.</text>
</comment>
<sequence length="133" mass="14098">MKFSTTIFMTILQVAGVLSSPTESTAEAECGPLGVMKVDLTKLPAGVDPNNIRKCAEHPLRHTLNRRDCWFGDQAGCSKGYCYRNCGTGGSGQWCWSANNGGLGSWIACKKNSDCNINMSCGIGGCKSCGCSC</sequence>